<evidence type="ECO:0000259" key="2">
    <source>
        <dbReference type="Pfam" id="PF13229"/>
    </source>
</evidence>
<reference evidence="3" key="1">
    <citation type="submission" date="2021-03" db="EMBL/GenBank/DDBJ databases">
        <title>Genomic Encyclopedia of Type Strains, Phase IV (KMG-IV): sequencing the most valuable type-strain genomes for metagenomic binning, comparative biology and taxonomic classification.</title>
        <authorList>
            <person name="Goeker M."/>
        </authorList>
    </citation>
    <scope>NUCLEOTIDE SEQUENCE</scope>
    <source>
        <strain evidence="3">DSM 15523</strain>
        <strain evidence="4 6">DSM 16476</strain>
    </source>
</reference>
<dbReference type="InterPro" id="IPR039448">
    <property type="entry name" value="Beta_helix"/>
</dbReference>
<feature type="signal peptide" evidence="1">
    <location>
        <begin position="1"/>
        <end position="20"/>
    </location>
</feature>
<dbReference type="PANTHER" id="PTHR36453:SF1">
    <property type="entry name" value="RIGHT HANDED BETA HELIX DOMAIN-CONTAINING PROTEIN"/>
    <property type="match status" value="1"/>
</dbReference>
<dbReference type="InterPro" id="IPR011050">
    <property type="entry name" value="Pectin_lyase_fold/virulence"/>
</dbReference>
<dbReference type="SMART" id="SM00710">
    <property type="entry name" value="PbH1"/>
    <property type="match status" value="6"/>
</dbReference>
<proteinExistence type="predicted"/>
<dbReference type="SUPFAM" id="SSF51126">
    <property type="entry name" value="Pectin lyase-like"/>
    <property type="match status" value="1"/>
</dbReference>
<feature type="domain" description="Right handed beta helix" evidence="2">
    <location>
        <begin position="500"/>
        <end position="619"/>
    </location>
</feature>
<evidence type="ECO:0000313" key="5">
    <source>
        <dbReference type="Proteomes" id="UP001138672"/>
    </source>
</evidence>
<dbReference type="InterPro" id="IPR006626">
    <property type="entry name" value="PbH1"/>
</dbReference>
<comment type="caution">
    <text evidence="3">The sequence shown here is derived from an EMBL/GenBank/DDBJ whole genome shotgun (WGS) entry which is preliminary data.</text>
</comment>
<dbReference type="EMBL" id="JAUSUU010000006">
    <property type="protein sequence ID" value="MDQ0335668.1"/>
    <property type="molecule type" value="Genomic_DNA"/>
</dbReference>
<evidence type="ECO:0000313" key="4">
    <source>
        <dbReference type="EMBL" id="MDQ0335668.1"/>
    </source>
</evidence>
<organism evidence="3 5">
    <name type="scientific">Formosa algae</name>
    <dbReference type="NCBI Taxonomy" id="225843"/>
    <lineage>
        <taxon>Bacteria</taxon>
        <taxon>Pseudomonadati</taxon>
        <taxon>Bacteroidota</taxon>
        <taxon>Flavobacteriia</taxon>
        <taxon>Flavobacteriales</taxon>
        <taxon>Flavobacteriaceae</taxon>
        <taxon>Formosa</taxon>
    </lineage>
</organism>
<dbReference type="Pfam" id="PF13229">
    <property type="entry name" value="Beta_helix"/>
    <property type="match status" value="2"/>
</dbReference>
<dbReference type="Proteomes" id="UP001231587">
    <property type="component" value="Unassembled WGS sequence"/>
</dbReference>
<dbReference type="Proteomes" id="UP001138672">
    <property type="component" value="Unassembled WGS sequence"/>
</dbReference>
<gene>
    <name evidence="3" type="ORF">J2Z56_001995</name>
    <name evidence="4" type="ORF">J2Z57_002119</name>
</gene>
<keyword evidence="6" id="KW-1185">Reference proteome</keyword>
<evidence type="ECO:0000313" key="6">
    <source>
        <dbReference type="Proteomes" id="UP001231587"/>
    </source>
</evidence>
<dbReference type="PANTHER" id="PTHR36453">
    <property type="entry name" value="SECRETED PROTEIN-RELATED"/>
    <property type="match status" value="1"/>
</dbReference>
<dbReference type="AlphaFoldDB" id="A0A9X0YNC2"/>
<dbReference type="EMBL" id="JAGGJQ010000005">
    <property type="protein sequence ID" value="MBP1840068.1"/>
    <property type="molecule type" value="Genomic_DNA"/>
</dbReference>
<feature type="domain" description="Right handed beta helix" evidence="2">
    <location>
        <begin position="347"/>
        <end position="457"/>
    </location>
</feature>
<evidence type="ECO:0000256" key="1">
    <source>
        <dbReference type="SAM" id="SignalP"/>
    </source>
</evidence>
<name>A0A9X0YNC2_9FLAO</name>
<feature type="chain" id="PRO_5040915749" description="Right handed beta helix domain-containing protein" evidence="1">
    <location>
        <begin position="21"/>
        <end position="725"/>
    </location>
</feature>
<keyword evidence="1" id="KW-0732">Signal</keyword>
<sequence>MKHYLIFMFTLIIISMTSVAQTESAEKADFYVSTKGSDSWSGTLSAPNAKGSDGPFATLERARDAVRDLKKEISKDITVFVRDGVYQLNKTVIFGLEDSGEGESTITYAAYPGETPVFSSGKEINGWKKVTTDIPELPTKAKGQIYVADVSDSFKTLYDEEGMLPRAQSEGIITEEGKNGRDRLQFPEGFLKNWSNVSDVEIKVRPHHAWIVNMLPLESVNEETQIATTSIESTYAMNVLHFLKTTDNCWVENVLEALDEEGEWVLNTKEDKVYLWPRNTSKIVAPQLLELIRVEGKIDMAGPKDVPVRNLHFKGLTFKHGERYTLTTDDKGLQHDWDMLDKDNALVRFRGTENCVIEQCHFLDSGSGAIRVDLHGIGNTISGNHIEHMGGGGILLAGYGPGTKDVNKKNTVYNNNIHHVGEIYWHSPGIFVWQSGANSIKNNLIHHTDYTGLILSGCMTDFFAKNGNGRELVRTLRRDEMPKFEKGLSLDEVLPYLHTHDNIVENNEIHHAMSRLGDGNGIYIRGSGKNNIFRRNYIHHLVADMIMQAALRTDGGQTGTLITENVIYKCTSQGILTKLDNKVENNIVADIIAPPRGYYVSVREGPLTGATIKNNIFYSLSKDDTFIDELPPGKAGSSEDRRGRALARAMDADTDNNIYFCKPDITKGKALIEKNQKDGIDKNSRAVDPMFVDPENGDFRFKPGSPAIEMGITPIDLSQVGLRKE</sequence>
<protein>
    <recommendedName>
        <fullName evidence="2">Right handed beta helix domain-containing protein</fullName>
    </recommendedName>
</protein>
<evidence type="ECO:0000313" key="3">
    <source>
        <dbReference type="EMBL" id="MBP1840068.1"/>
    </source>
</evidence>
<dbReference type="InterPro" id="IPR012334">
    <property type="entry name" value="Pectin_lyas_fold"/>
</dbReference>
<accession>A0A9X0YNC2</accession>
<dbReference type="Gene3D" id="2.160.20.10">
    <property type="entry name" value="Single-stranded right-handed beta-helix, Pectin lyase-like"/>
    <property type="match status" value="3"/>
</dbReference>
<dbReference type="RefSeq" id="WP_057784221.1">
    <property type="nucleotide sequence ID" value="NZ_JAGGJQ010000005.1"/>
</dbReference>